<keyword evidence="7" id="KW-0479">Metal-binding</keyword>
<comment type="subcellular location">
    <subcellularLocation>
        <location evidence="7">Cytoplasm</location>
    </subcellularLocation>
</comment>
<keyword evidence="3 7" id="KW-0547">Nucleotide-binding</keyword>
<dbReference type="PANTHER" id="PTHR21087">
    <property type="entry name" value="SHIKIMATE KINASE"/>
    <property type="match status" value="1"/>
</dbReference>
<evidence type="ECO:0000256" key="3">
    <source>
        <dbReference type="ARBA" id="ARBA00022741"/>
    </source>
</evidence>
<comment type="function">
    <text evidence="7">Catalyzes the specific phosphorylation of the 3-hydroxyl group of shikimic acid using ATP as a cosubstrate.</text>
</comment>
<keyword evidence="7" id="KW-0460">Magnesium</keyword>
<evidence type="ECO:0000256" key="6">
    <source>
        <dbReference type="ARBA" id="ARBA00023141"/>
    </source>
</evidence>
<dbReference type="InterPro" id="IPR027417">
    <property type="entry name" value="P-loop_NTPase"/>
</dbReference>
<feature type="binding site" evidence="7">
    <location>
        <position position="34"/>
    </location>
    <ligand>
        <name>substrate</name>
    </ligand>
</feature>
<evidence type="ECO:0000256" key="2">
    <source>
        <dbReference type="ARBA" id="ARBA00022679"/>
    </source>
</evidence>
<evidence type="ECO:0000256" key="5">
    <source>
        <dbReference type="ARBA" id="ARBA00022840"/>
    </source>
</evidence>
<feature type="binding site" evidence="7">
    <location>
        <position position="58"/>
    </location>
    <ligand>
        <name>substrate</name>
    </ligand>
</feature>
<evidence type="ECO:0000256" key="4">
    <source>
        <dbReference type="ARBA" id="ARBA00022777"/>
    </source>
</evidence>
<dbReference type="Pfam" id="PF01202">
    <property type="entry name" value="SKI"/>
    <property type="match status" value="1"/>
</dbReference>
<feature type="binding site" evidence="7">
    <location>
        <position position="128"/>
    </location>
    <ligand>
        <name>ATP</name>
        <dbReference type="ChEBI" id="CHEBI:30616"/>
    </ligand>
</feature>
<dbReference type="PANTHER" id="PTHR21087:SF16">
    <property type="entry name" value="SHIKIMATE KINASE 1, CHLOROPLASTIC"/>
    <property type="match status" value="1"/>
</dbReference>
<comment type="caution">
    <text evidence="7">Lacks conserved residue(s) required for the propagation of feature annotation.</text>
</comment>
<dbReference type="EMBL" id="SGBB01000002">
    <property type="protein sequence ID" value="RZD19286.1"/>
    <property type="molecule type" value="Genomic_DNA"/>
</dbReference>
<dbReference type="GO" id="GO:0009423">
    <property type="term" value="P:chorismate biosynthetic process"/>
    <property type="evidence" value="ECO:0007669"/>
    <property type="project" value="UniProtKB-UniRule"/>
</dbReference>
<proteinExistence type="inferred from homology"/>
<comment type="similarity">
    <text evidence="7">Belongs to the shikimate kinase family.</text>
</comment>
<keyword evidence="5 7" id="KW-0067">ATP-binding</keyword>
<keyword evidence="1 7" id="KW-0028">Amino-acid biosynthesis</keyword>
<protein>
    <recommendedName>
        <fullName evidence="7">Shikimate kinase</fullName>
        <shortName evidence="7">SK</shortName>
        <ecNumber evidence="7">2.7.1.71</ecNumber>
    </recommendedName>
</protein>
<dbReference type="EC" id="2.7.1.71" evidence="7"/>
<comment type="caution">
    <text evidence="8">The sequence shown here is derived from an EMBL/GenBank/DDBJ whole genome shotgun (WGS) entry which is preliminary data.</text>
</comment>
<dbReference type="GO" id="GO:0005524">
    <property type="term" value="F:ATP binding"/>
    <property type="evidence" value="ECO:0007669"/>
    <property type="project" value="UniProtKB-UniRule"/>
</dbReference>
<dbReference type="GO" id="GO:0009073">
    <property type="term" value="P:aromatic amino acid family biosynthetic process"/>
    <property type="evidence" value="ECO:0007669"/>
    <property type="project" value="UniProtKB-KW"/>
</dbReference>
<dbReference type="AlphaFoldDB" id="A0A519BPT0"/>
<comment type="catalytic activity">
    <reaction evidence="7">
        <text>shikimate + ATP = 3-phosphoshikimate + ADP + H(+)</text>
        <dbReference type="Rhea" id="RHEA:13121"/>
        <dbReference type="ChEBI" id="CHEBI:15378"/>
        <dbReference type="ChEBI" id="CHEBI:30616"/>
        <dbReference type="ChEBI" id="CHEBI:36208"/>
        <dbReference type="ChEBI" id="CHEBI:145989"/>
        <dbReference type="ChEBI" id="CHEBI:456216"/>
        <dbReference type="EC" id="2.7.1.71"/>
    </reaction>
</comment>
<feature type="binding site" evidence="7">
    <location>
        <position position="148"/>
    </location>
    <ligand>
        <name>substrate</name>
    </ligand>
</feature>
<reference evidence="8 9" key="1">
    <citation type="journal article" date="2019" name="ISME J.">
        <title>Insights into ecological role of a new deltaproteobacterial order Candidatus Acidulodesulfobacterales by metagenomics and metatranscriptomics.</title>
        <authorList>
            <person name="Tan S."/>
            <person name="Liu J."/>
            <person name="Fang Y."/>
            <person name="Hedlund B.P."/>
            <person name="Lian Z.H."/>
            <person name="Huang L.Y."/>
            <person name="Li J.T."/>
            <person name="Huang L.N."/>
            <person name="Li W.J."/>
            <person name="Jiang H.C."/>
            <person name="Dong H.L."/>
            <person name="Shu W.S."/>
        </authorList>
    </citation>
    <scope>NUCLEOTIDE SEQUENCE [LARGE SCALE GENOMIC DNA]</scope>
    <source>
        <strain evidence="8">AP1</strain>
    </source>
</reference>
<accession>A0A519BPT0</accession>
<comment type="subunit">
    <text evidence="7">Monomer.</text>
</comment>
<dbReference type="GO" id="GO:0008652">
    <property type="term" value="P:amino acid biosynthetic process"/>
    <property type="evidence" value="ECO:0007669"/>
    <property type="project" value="UniProtKB-KW"/>
</dbReference>
<evidence type="ECO:0000313" key="9">
    <source>
        <dbReference type="Proteomes" id="UP000319296"/>
    </source>
</evidence>
<dbReference type="InterPro" id="IPR000623">
    <property type="entry name" value="Shikimate_kinase/TSH1"/>
</dbReference>
<dbReference type="Proteomes" id="UP000319296">
    <property type="component" value="Unassembled WGS sequence"/>
</dbReference>
<feature type="binding site" evidence="7">
    <location>
        <position position="90"/>
    </location>
    <ligand>
        <name>substrate</name>
    </ligand>
</feature>
<keyword evidence="2 7" id="KW-0808">Transferase</keyword>
<dbReference type="SUPFAM" id="SSF52540">
    <property type="entry name" value="P-loop containing nucleoside triphosphate hydrolases"/>
    <property type="match status" value="1"/>
</dbReference>
<dbReference type="Gene3D" id="3.40.50.300">
    <property type="entry name" value="P-loop containing nucleotide triphosphate hydrolases"/>
    <property type="match status" value="1"/>
</dbReference>
<evidence type="ECO:0000313" key="8">
    <source>
        <dbReference type="EMBL" id="RZD19286.1"/>
    </source>
</evidence>
<dbReference type="GO" id="GO:0004765">
    <property type="term" value="F:shikimate kinase activity"/>
    <property type="evidence" value="ECO:0007669"/>
    <property type="project" value="UniProtKB-UniRule"/>
</dbReference>
<keyword evidence="6 7" id="KW-0057">Aromatic amino acid biosynthesis</keyword>
<dbReference type="GO" id="GO:0000287">
    <property type="term" value="F:magnesium ion binding"/>
    <property type="evidence" value="ECO:0007669"/>
    <property type="project" value="UniProtKB-UniRule"/>
</dbReference>
<gene>
    <name evidence="7" type="primary">aroK</name>
    <name evidence="8" type="ORF">EVG15_02290</name>
</gene>
<dbReference type="CDD" id="cd00464">
    <property type="entry name" value="SK"/>
    <property type="match status" value="1"/>
</dbReference>
<feature type="binding site" evidence="7">
    <location>
        <begin position="12"/>
        <end position="17"/>
    </location>
    <ligand>
        <name>ATP</name>
        <dbReference type="ChEBI" id="CHEBI:30616"/>
    </ligand>
</feature>
<organism evidence="8 9">
    <name type="scientific">Candidatus Acididesulfobacter diazotrophicus</name>
    <dbReference type="NCBI Taxonomy" id="2597226"/>
    <lineage>
        <taxon>Bacteria</taxon>
        <taxon>Deltaproteobacteria</taxon>
        <taxon>Candidatus Acidulodesulfobacterales</taxon>
        <taxon>Candidatus Acididesulfobacter</taxon>
    </lineage>
</organism>
<name>A0A519BPT0_9DELT</name>
<comment type="pathway">
    <text evidence="7">Metabolic intermediate biosynthesis; chorismate biosynthesis; chorismate from D-erythrose 4-phosphate and phosphoenolpyruvate: step 5/7.</text>
</comment>
<evidence type="ECO:0000256" key="1">
    <source>
        <dbReference type="ARBA" id="ARBA00022605"/>
    </source>
</evidence>
<dbReference type="UniPathway" id="UPA00053">
    <property type="reaction ID" value="UER00088"/>
</dbReference>
<dbReference type="HAMAP" id="MF_00109">
    <property type="entry name" value="Shikimate_kinase"/>
    <property type="match status" value="1"/>
</dbReference>
<evidence type="ECO:0000256" key="7">
    <source>
        <dbReference type="HAMAP-Rule" id="MF_00109"/>
    </source>
</evidence>
<dbReference type="PRINTS" id="PR01100">
    <property type="entry name" value="SHIKIMTKNASE"/>
</dbReference>
<keyword evidence="4 7" id="KW-0418">Kinase</keyword>
<dbReference type="InterPro" id="IPR031322">
    <property type="entry name" value="Shikimate/glucono_kinase"/>
</dbReference>
<sequence>MNKNIFLIGFMGAGKTKIGKILSKKLNYNFLDSDEAIENNEKMTITELFNLKGENYFRNLETEFIKNFLNITINNNINMNNKHTVIATGGGMPCCNDNIKLLKNKGTVVYLKTRPETVYERIKEERHRPVLGQTGFSISEIENLLEKREQFYCKADLTIYTDGISPEGTAEEIKIFLNDMFR</sequence>
<dbReference type="GO" id="GO:0005829">
    <property type="term" value="C:cytosol"/>
    <property type="evidence" value="ECO:0007669"/>
    <property type="project" value="TreeGrafter"/>
</dbReference>
<comment type="cofactor">
    <cofactor evidence="7">
        <name>Mg(2+)</name>
        <dbReference type="ChEBI" id="CHEBI:18420"/>
    </cofactor>
    <text evidence="7">Binds 1 Mg(2+) ion per subunit.</text>
</comment>
<feature type="binding site" evidence="7">
    <location>
        <position position="16"/>
    </location>
    <ligand>
        <name>Mg(2+)</name>
        <dbReference type="ChEBI" id="CHEBI:18420"/>
    </ligand>
</feature>
<keyword evidence="7" id="KW-0963">Cytoplasm</keyword>